<dbReference type="InterPro" id="IPR004826">
    <property type="entry name" value="bZIP_Maf"/>
</dbReference>
<proteinExistence type="predicted"/>
<dbReference type="Proteomes" id="UP001331515">
    <property type="component" value="Unassembled WGS sequence"/>
</dbReference>
<evidence type="ECO:0000259" key="7">
    <source>
        <dbReference type="PROSITE" id="PS50217"/>
    </source>
</evidence>
<evidence type="ECO:0000313" key="8">
    <source>
        <dbReference type="EMBL" id="KAK5916244.1"/>
    </source>
</evidence>
<comment type="caution">
    <text evidence="8">The sequence shown here is derived from an EMBL/GenBank/DDBJ whole genome shotgun (WGS) entry which is preliminary data.</text>
</comment>
<evidence type="ECO:0000256" key="3">
    <source>
        <dbReference type="ARBA" id="ARBA00023163"/>
    </source>
</evidence>
<dbReference type="Pfam" id="PF00651">
    <property type="entry name" value="BTB"/>
    <property type="match status" value="1"/>
</dbReference>
<evidence type="ECO:0000256" key="1">
    <source>
        <dbReference type="ARBA" id="ARBA00023015"/>
    </source>
</evidence>
<dbReference type="PROSITE" id="PS00036">
    <property type="entry name" value="BZIP_BASIC"/>
    <property type="match status" value="1"/>
</dbReference>
<dbReference type="Gene3D" id="1.10.880.10">
    <property type="entry name" value="Transcription factor, Skn-1-like, DNA-binding domain"/>
    <property type="match status" value="1"/>
</dbReference>
<evidence type="ECO:0008006" key="10">
    <source>
        <dbReference type="Google" id="ProtNLM"/>
    </source>
</evidence>
<feature type="region of interest" description="Disordered" evidence="5">
    <location>
        <begin position="203"/>
        <end position="271"/>
    </location>
</feature>
<keyword evidence="9" id="KW-1185">Reference proteome</keyword>
<evidence type="ECO:0000256" key="4">
    <source>
        <dbReference type="SAM" id="Coils"/>
    </source>
</evidence>
<keyword evidence="2" id="KW-0238">DNA-binding</keyword>
<dbReference type="PROSITE" id="PS50097">
    <property type="entry name" value="BTB"/>
    <property type="match status" value="1"/>
</dbReference>
<dbReference type="InterPro" id="IPR050457">
    <property type="entry name" value="ZnFinger_BTB_dom_contain"/>
</dbReference>
<dbReference type="InterPro" id="IPR043321">
    <property type="entry name" value="bZIP_BACH"/>
</dbReference>
<feature type="compositionally biased region" description="Basic and acidic residues" evidence="5">
    <location>
        <begin position="344"/>
        <end position="370"/>
    </location>
</feature>
<feature type="compositionally biased region" description="Low complexity" evidence="5">
    <location>
        <begin position="493"/>
        <end position="514"/>
    </location>
</feature>
<evidence type="ECO:0000313" key="9">
    <source>
        <dbReference type="Proteomes" id="UP001331515"/>
    </source>
</evidence>
<dbReference type="InterPro" id="IPR000210">
    <property type="entry name" value="BTB/POZ_dom"/>
</dbReference>
<dbReference type="SUPFAM" id="SSF54695">
    <property type="entry name" value="POZ domain"/>
    <property type="match status" value="1"/>
</dbReference>
<accession>A0AAN8D6G8</accession>
<dbReference type="InterPro" id="IPR046347">
    <property type="entry name" value="bZIP_sf"/>
</dbReference>
<feature type="region of interest" description="Disordered" evidence="5">
    <location>
        <begin position="486"/>
        <end position="517"/>
    </location>
</feature>
<organism evidence="8 9">
    <name type="scientific">Champsocephalus gunnari</name>
    <name type="common">Mackerel icefish</name>
    <dbReference type="NCBI Taxonomy" id="52237"/>
    <lineage>
        <taxon>Eukaryota</taxon>
        <taxon>Metazoa</taxon>
        <taxon>Chordata</taxon>
        <taxon>Craniata</taxon>
        <taxon>Vertebrata</taxon>
        <taxon>Euteleostomi</taxon>
        <taxon>Actinopterygii</taxon>
        <taxon>Neopterygii</taxon>
        <taxon>Teleostei</taxon>
        <taxon>Neoteleostei</taxon>
        <taxon>Acanthomorphata</taxon>
        <taxon>Eupercaria</taxon>
        <taxon>Perciformes</taxon>
        <taxon>Notothenioidei</taxon>
        <taxon>Channichthyidae</taxon>
        <taxon>Champsocephalus</taxon>
    </lineage>
</organism>
<dbReference type="GO" id="GO:0000978">
    <property type="term" value="F:RNA polymerase II cis-regulatory region sequence-specific DNA binding"/>
    <property type="evidence" value="ECO:0007669"/>
    <property type="project" value="TreeGrafter"/>
</dbReference>
<evidence type="ECO:0000256" key="5">
    <source>
        <dbReference type="SAM" id="MobiDB-lite"/>
    </source>
</evidence>
<keyword evidence="1" id="KW-0805">Transcription regulation</keyword>
<feature type="region of interest" description="Disordered" evidence="5">
    <location>
        <begin position="631"/>
        <end position="688"/>
    </location>
</feature>
<dbReference type="InterPro" id="IPR004827">
    <property type="entry name" value="bZIP"/>
</dbReference>
<dbReference type="PANTHER" id="PTHR46105">
    <property type="entry name" value="AGAP004733-PA"/>
    <property type="match status" value="1"/>
</dbReference>
<feature type="compositionally biased region" description="Basic and acidic residues" evidence="5">
    <location>
        <begin position="209"/>
        <end position="219"/>
    </location>
</feature>
<dbReference type="PROSITE" id="PS50217">
    <property type="entry name" value="BZIP"/>
    <property type="match status" value="1"/>
</dbReference>
<keyword evidence="3" id="KW-0804">Transcription</keyword>
<evidence type="ECO:0000259" key="6">
    <source>
        <dbReference type="PROSITE" id="PS50097"/>
    </source>
</evidence>
<dbReference type="AlphaFoldDB" id="A0AAN8D6G8"/>
<name>A0AAN8D6G8_CHAGU</name>
<feature type="domain" description="BTB" evidence="6">
    <location>
        <begin position="41"/>
        <end position="110"/>
    </location>
</feature>
<gene>
    <name evidence="8" type="ORF">CgunFtcFv8_011247</name>
</gene>
<dbReference type="SMART" id="SM00338">
    <property type="entry name" value="BRLZ"/>
    <property type="match status" value="1"/>
</dbReference>
<dbReference type="FunFam" id="1.10.880.10:FF:000002">
    <property type="entry name" value="transcription regulator protein BACH2 isoform X1"/>
    <property type="match status" value="1"/>
</dbReference>
<dbReference type="PANTHER" id="PTHR46105:SF8">
    <property type="entry name" value="TRANSCRIPTION REGULATOR PROTEIN BACH2"/>
    <property type="match status" value="1"/>
</dbReference>
<dbReference type="EMBL" id="JAURVH010001526">
    <property type="protein sequence ID" value="KAK5916244.1"/>
    <property type="molecule type" value="Genomic_DNA"/>
</dbReference>
<keyword evidence="4" id="KW-0175">Coiled coil</keyword>
<dbReference type="GO" id="GO:0000981">
    <property type="term" value="F:DNA-binding transcription factor activity, RNA polymerase II-specific"/>
    <property type="evidence" value="ECO:0007669"/>
    <property type="project" value="TreeGrafter"/>
</dbReference>
<feature type="domain" description="BZIP" evidence="7">
    <location>
        <begin position="559"/>
        <end position="604"/>
    </location>
</feature>
<protein>
    <recommendedName>
        <fullName evidence="10">Transcription regulator protein BACH2</fullName>
    </recommendedName>
</protein>
<dbReference type="InterPro" id="IPR008917">
    <property type="entry name" value="TF_DNA-bd_sf"/>
</dbReference>
<feature type="region of interest" description="Disordered" evidence="5">
    <location>
        <begin position="344"/>
        <end position="382"/>
    </location>
</feature>
<evidence type="ECO:0000256" key="2">
    <source>
        <dbReference type="ARBA" id="ARBA00023125"/>
    </source>
</evidence>
<feature type="compositionally biased region" description="Polar residues" evidence="5">
    <location>
        <begin position="220"/>
        <end position="247"/>
    </location>
</feature>
<dbReference type="Pfam" id="PF03131">
    <property type="entry name" value="bZIP_Maf"/>
    <property type="match status" value="1"/>
</dbReference>
<dbReference type="CDD" id="cd14719">
    <property type="entry name" value="bZIP_BACH"/>
    <property type="match status" value="1"/>
</dbReference>
<dbReference type="SUPFAM" id="SSF57959">
    <property type="entry name" value="Leucine zipper domain"/>
    <property type="match status" value="1"/>
</dbReference>
<feature type="compositionally biased region" description="Pro residues" evidence="5">
    <location>
        <begin position="441"/>
        <end position="458"/>
    </location>
</feature>
<dbReference type="SMART" id="SM00225">
    <property type="entry name" value="BTB"/>
    <property type="match status" value="1"/>
</dbReference>
<dbReference type="Gene3D" id="3.30.710.10">
    <property type="entry name" value="Potassium Channel Kv1.1, Chain A"/>
    <property type="match status" value="1"/>
</dbReference>
<feature type="coiled-coil region" evidence="4">
    <location>
        <begin position="572"/>
        <end position="599"/>
    </location>
</feature>
<dbReference type="SUPFAM" id="SSF47454">
    <property type="entry name" value="A DNA-binding domain in eukaryotic transcription factors"/>
    <property type="match status" value="1"/>
</dbReference>
<feature type="compositionally biased region" description="Polar residues" evidence="5">
    <location>
        <begin position="637"/>
        <end position="662"/>
    </location>
</feature>
<sequence length="711" mass="78089">MSADEEREGEAAAPLYVYESKVHCANVLLSLEEQRRQGILCDVTVLVQGREVRAHRAVLAASSRYFLQALLGHNGTGEVEPIINLPDKVTAKGFAPLLQFAYTAKLVISRENIHEVILCADFLGVHNLEDSCFRFLQAQLQNDSQHASNGKVEYDEDITADDAVFSEAICSDDSSENTQQTNHVASTASLPADLSQCPKYRNYQYPISDNKHNGDDHNGSDYSNRTSVSPLSAQLRDSSTASQTLLTPSRIKEEPFGFEGEGDERSGSNPELCTEEVLEMELEVEGDPVAAEHSPGRGSPSSCLRSYLQRGGLDLSGMPSTTIQQLLTNRLTLNHYKDLVKDRQRDKRDYMGRGDLKNTDGIDKNMDRPVSKASSSQHEGELDRASVIFSSAAGEQQMLANSYTDDHFREKVSTLMQVEAPSSGRCRLPSSCPVPINTSAPSPPPLSPTPTRPAPGPPSRTQRTRAVRNPHSGELLFSQGCTNIKSEQGFGASGDNSSDESGSFSEGDSESGVSRVSAPEVKLPFPVDQITHLPRNDFQILIKMHKLTSEQLEFIHDIRRRSKNRIAAQRCRKRKLDCIQNLEGEIRKLVNEKDKLLSERNQLKVCMSELWQNLSFLSQQVCREVQGTQPPAHASIDLTSSPASPSDHGGSSRSPASKQSNAACLGEGGREGRRSPECPPLLGPNEEVCSPTVTVDFCQEMTEKCTTEEQT</sequence>
<reference evidence="8 9" key="1">
    <citation type="journal article" date="2023" name="Mol. Biol. Evol.">
        <title>Genomics of Secondarily Temperate Adaptation in the Only Non-Antarctic Icefish.</title>
        <authorList>
            <person name="Rivera-Colon A.G."/>
            <person name="Rayamajhi N."/>
            <person name="Minhas B.F."/>
            <person name="Madrigal G."/>
            <person name="Bilyk K.T."/>
            <person name="Yoon V."/>
            <person name="Hune M."/>
            <person name="Gregory S."/>
            <person name="Cheng C.H.C."/>
            <person name="Catchen J.M."/>
        </authorList>
    </citation>
    <scope>NUCLEOTIDE SEQUENCE [LARGE SCALE GENOMIC DNA]</scope>
    <source>
        <tissue evidence="8">White muscle</tissue>
    </source>
</reference>
<dbReference type="InterPro" id="IPR011333">
    <property type="entry name" value="SKP1/BTB/POZ_sf"/>
</dbReference>
<feature type="region of interest" description="Disordered" evidence="5">
    <location>
        <begin position="419"/>
        <end position="467"/>
    </location>
</feature>